<dbReference type="OMA" id="PQDWTEY"/>
<evidence type="ECO:0000313" key="4">
    <source>
        <dbReference type="Proteomes" id="UP000683925"/>
    </source>
</evidence>
<dbReference type="Proteomes" id="UP000683925">
    <property type="component" value="Unassembled WGS sequence"/>
</dbReference>
<evidence type="ECO:0008006" key="5">
    <source>
        <dbReference type="Google" id="ProtNLM"/>
    </source>
</evidence>
<protein>
    <recommendedName>
        <fullName evidence="5">MORN repeat protein</fullName>
    </recommendedName>
</protein>
<feature type="compositionally biased region" description="Basic and acidic residues" evidence="2">
    <location>
        <begin position="15"/>
        <end position="39"/>
    </location>
</feature>
<reference evidence="3" key="1">
    <citation type="submission" date="2021-01" db="EMBL/GenBank/DDBJ databases">
        <authorList>
            <consortium name="Genoscope - CEA"/>
            <person name="William W."/>
        </authorList>
    </citation>
    <scope>NUCLEOTIDE SEQUENCE</scope>
</reference>
<accession>A0A8S1VMY0</accession>
<feature type="region of interest" description="Disordered" evidence="2">
    <location>
        <begin position="15"/>
        <end position="40"/>
    </location>
</feature>
<dbReference type="InterPro" id="IPR003409">
    <property type="entry name" value="MORN"/>
</dbReference>
<evidence type="ECO:0000256" key="1">
    <source>
        <dbReference type="ARBA" id="ARBA00022737"/>
    </source>
</evidence>
<gene>
    <name evidence="3" type="ORF">POCTA_138.1.T0710123</name>
</gene>
<evidence type="ECO:0000256" key="2">
    <source>
        <dbReference type="SAM" id="MobiDB-lite"/>
    </source>
</evidence>
<dbReference type="PROSITE" id="PS50096">
    <property type="entry name" value="IQ"/>
    <property type="match status" value="1"/>
</dbReference>
<dbReference type="Pfam" id="PF02493">
    <property type="entry name" value="MORN"/>
    <property type="match status" value="2"/>
</dbReference>
<comment type="caution">
    <text evidence="3">The sequence shown here is derived from an EMBL/GenBank/DDBJ whole genome shotgun (WGS) entry which is preliminary data.</text>
</comment>
<dbReference type="AlphaFoldDB" id="A0A8S1VMY0"/>
<dbReference type="PANTHER" id="PTHR23084">
    <property type="entry name" value="PHOSPHATIDYLINOSITOL-4-PHOSPHATE 5-KINASE RELATED"/>
    <property type="match status" value="1"/>
</dbReference>
<keyword evidence="4" id="KW-1185">Reference proteome</keyword>
<organism evidence="3 4">
    <name type="scientific">Paramecium octaurelia</name>
    <dbReference type="NCBI Taxonomy" id="43137"/>
    <lineage>
        <taxon>Eukaryota</taxon>
        <taxon>Sar</taxon>
        <taxon>Alveolata</taxon>
        <taxon>Ciliophora</taxon>
        <taxon>Intramacronucleata</taxon>
        <taxon>Oligohymenophorea</taxon>
        <taxon>Peniculida</taxon>
        <taxon>Parameciidae</taxon>
        <taxon>Paramecium</taxon>
    </lineage>
</organism>
<evidence type="ECO:0000313" key="3">
    <source>
        <dbReference type="EMBL" id="CAD8178550.1"/>
    </source>
</evidence>
<keyword evidence="1" id="KW-0677">Repeat</keyword>
<sequence>MGICKSQAIPVGKDELETRNVEKKPIQEQHKIEEKKNDENEAALKIQSTIRGKKAKQEFEKQKEELLLDKPQDWTEYTQEFIEPKLPAYFKDKVNYIPTNKNRSLPPYLEPDGTIYKGQWNKGELNGFGQMLKPDGTYLKGLWKGNIFSEGGVLYPNGEFFIGNTQYGERCFTNGIIYQGEADYGIPHGKGQEIYPDGTKSNVQYNWGKKVQKDIKQNLQ</sequence>
<dbReference type="EMBL" id="CAJJDP010000070">
    <property type="protein sequence ID" value="CAD8178550.1"/>
    <property type="molecule type" value="Genomic_DNA"/>
</dbReference>
<proteinExistence type="predicted"/>
<dbReference type="PANTHER" id="PTHR23084:SF179">
    <property type="entry name" value="OS10G0565000 PROTEIN"/>
    <property type="match status" value="1"/>
</dbReference>
<name>A0A8S1VMY0_PAROT</name>
<dbReference type="OrthoDB" id="300500at2759"/>